<dbReference type="InterPro" id="IPR050266">
    <property type="entry name" value="AB_hydrolase_sf"/>
</dbReference>
<feature type="domain" description="AB hydrolase-1" evidence="2">
    <location>
        <begin position="5"/>
        <end position="230"/>
    </location>
</feature>
<dbReference type="InterPro" id="IPR029058">
    <property type="entry name" value="AB_hydrolase_fold"/>
</dbReference>
<gene>
    <name evidence="3" type="ORF">CPJCM30710_33640</name>
</gene>
<dbReference type="GO" id="GO:0016787">
    <property type="term" value="F:hydrolase activity"/>
    <property type="evidence" value="ECO:0007669"/>
    <property type="project" value="UniProtKB-KW"/>
</dbReference>
<proteinExistence type="predicted"/>
<dbReference type="InterPro" id="IPR000073">
    <property type="entry name" value="AB_hydrolase_1"/>
</dbReference>
<reference evidence="3" key="1">
    <citation type="submission" date="2021-03" db="EMBL/GenBank/DDBJ databases">
        <title>Taxonomic study of Clostridium polyendosporum from meadow-gley soil under rice.</title>
        <authorList>
            <person name="Kobayashi H."/>
            <person name="Tanizawa Y."/>
            <person name="Yagura M."/>
        </authorList>
    </citation>
    <scope>NUCLEOTIDE SEQUENCE</scope>
    <source>
        <strain evidence="3">JCM 30710</strain>
    </source>
</reference>
<evidence type="ECO:0000259" key="2">
    <source>
        <dbReference type="Pfam" id="PF00561"/>
    </source>
</evidence>
<evidence type="ECO:0000313" key="3">
    <source>
        <dbReference type="EMBL" id="GIM30698.1"/>
    </source>
</evidence>
<dbReference type="EMBL" id="BOPZ01000054">
    <property type="protein sequence ID" value="GIM30698.1"/>
    <property type="molecule type" value="Genomic_DNA"/>
</dbReference>
<keyword evidence="1" id="KW-0378">Hydrolase</keyword>
<dbReference type="PANTHER" id="PTHR43798:SF31">
    <property type="entry name" value="AB HYDROLASE SUPERFAMILY PROTEIN YCLE"/>
    <property type="match status" value="1"/>
</dbReference>
<comment type="caution">
    <text evidence="3">The sequence shown here is derived from an EMBL/GenBank/DDBJ whole genome shotgun (WGS) entry which is preliminary data.</text>
</comment>
<dbReference type="PANTHER" id="PTHR43798">
    <property type="entry name" value="MONOACYLGLYCEROL LIPASE"/>
    <property type="match status" value="1"/>
</dbReference>
<dbReference type="Proteomes" id="UP000679179">
    <property type="component" value="Unassembled WGS sequence"/>
</dbReference>
<dbReference type="Pfam" id="PF00561">
    <property type="entry name" value="Abhydrolase_1"/>
    <property type="match status" value="1"/>
</dbReference>
<keyword evidence="4" id="KW-1185">Reference proteome</keyword>
<protein>
    <submittedName>
        <fullName evidence="3">Transporter</fullName>
    </submittedName>
</protein>
<dbReference type="AlphaFoldDB" id="A0A919S503"/>
<evidence type="ECO:0000256" key="1">
    <source>
        <dbReference type="ARBA" id="ARBA00022801"/>
    </source>
</evidence>
<organism evidence="3 4">
    <name type="scientific">Clostridium polyendosporum</name>
    <dbReference type="NCBI Taxonomy" id="69208"/>
    <lineage>
        <taxon>Bacteria</taxon>
        <taxon>Bacillati</taxon>
        <taxon>Bacillota</taxon>
        <taxon>Clostridia</taxon>
        <taxon>Eubacteriales</taxon>
        <taxon>Clostridiaceae</taxon>
        <taxon>Clostridium</taxon>
    </lineage>
</organism>
<dbReference type="Gene3D" id="3.40.50.1820">
    <property type="entry name" value="alpha/beta hydrolase"/>
    <property type="match status" value="1"/>
</dbReference>
<accession>A0A919S503</accession>
<evidence type="ECO:0000313" key="4">
    <source>
        <dbReference type="Proteomes" id="UP000679179"/>
    </source>
</evidence>
<dbReference type="GO" id="GO:0016020">
    <property type="term" value="C:membrane"/>
    <property type="evidence" value="ECO:0007669"/>
    <property type="project" value="TreeGrafter"/>
</dbReference>
<dbReference type="SUPFAM" id="SSF53474">
    <property type="entry name" value="alpha/beta-Hydrolases"/>
    <property type="match status" value="1"/>
</dbReference>
<name>A0A919S503_9CLOT</name>
<sequence length="251" mass="29297">MNGCLIILSGWAVHKLAWRSILDLLEKDYEVIIVDWNSVDSLDSFKQRVITILEERDISRFSIIGWSLGSLVAIDIAASHSFQIEHMILISSTSKFIQDQKENYNIGWHKKTIDRMIYMLKEHPEETLNKFYRNLFSKVEVKDGYCDYFLKEIFSSNKKNSVQSLTLGLEYLIMKDFRDKINQINIPVLLIHGDEDLICPVKAAEYLENHLKTSRLVIFTETGHVPFFTKSNQCYEVIKNYMLNGRKDESD</sequence>